<feature type="region of interest" description="Disordered" evidence="1">
    <location>
        <begin position="1"/>
        <end position="46"/>
    </location>
</feature>
<evidence type="ECO:0000256" key="1">
    <source>
        <dbReference type="SAM" id="MobiDB-lite"/>
    </source>
</evidence>
<feature type="compositionally biased region" description="Basic and acidic residues" evidence="1">
    <location>
        <begin position="20"/>
        <end position="36"/>
    </location>
</feature>
<evidence type="ECO:0000313" key="3">
    <source>
        <dbReference type="Proteomes" id="UP001159363"/>
    </source>
</evidence>
<gene>
    <name evidence="2" type="ORF">PR048_015787</name>
</gene>
<organism evidence="2 3">
    <name type="scientific">Dryococelus australis</name>
    <dbReference type="NCBI Taxonomy" id="614101"/>
    <lineage>
        <taxon>Eukaryota</taxon>
        <taxon>Metazoa</taxon>
        <taxon>Ecdysozoa</taxon>
        <taxon>Arthropoda</taxon>
        <taxon>Hexapoda</taxon>
        <taxon>Insecta</taxon>
        <taxon>Pterygota</taxon>
        <taxon>Neoptera</taxon>
        <taxon>Polyneoptera</taxon>
        <taxon>Phasmatodea</taxon>
        <taxon>Verophasmatodea</taxon>
        <taxon>Anareolatae</taxon>
        <taxon>Phasmatidae</taxon>
        <taxon>Eurycanthinae</taxon>
        <taxon>Dryococelus</taxon>
    </lineage>
</organism>
<feature type="compositionally biased region" description="Basic and acidic residues" evidence="1">
    <location>
        <begin position="519"/>
        <end position="528"/>
    </location>
</feature>
<sequence length="552" mass="61319">MQGWGEWEISEKTPPASGIDRYDSHLRNSGRYDDTSARNPGGQPTGQLVADVTGLVHRSAAATRSAAPSGTALARRAGNELVLCWTPNRFRSPPRREQHSHVDRWGEEKAVGRETVAPLASTLRSRVAALVASVIIQYSPTAEVPGSITGISWVLGWEGEDNLYIVNVVDVAGEIPEKTRRPAVLSGTILTCENTGTTPPGIEPGCKKTQSIERGHEACLKNNMPRVREIKAKEDEESDWGGPGKKNSYHQLRVYHKPMPSHVHLFRTLYRPAASTKRYVAPGEHYLATGTCEVFLRAETRYLLRSMISRNAGRGRFHSSSCACEQLALFLLTYLPANTKAIENFKKRGERSVRSLRVSLGSSSKTGEHCSFLRWPPGVLTERLIEARYRRQDCTKFSDLRVEAMRELLRMCLSPLVLPRTCKILSTRRPTKGLKPPPPPPIKSAVTQRLGAVASQQGEPGSIPGERRSRISARGNYAGWCRWPVGFLDDIPFPPALSFRRCSILTSLHPHHVFSRLRHPDVRSRPDHSTQSPRHHRCLDGGGRFPSAPATE</sequence>
<accession>A0ABQ9HHX4</accession>
<keyword evidence="3" id="KW-1185">Reference proteome</keyword>
<name>A0ABQ9HHX4_9NEOP</name>
<comment type="caution">
    <text evidence="2">The sequence shown here is derived from an EMBL/GenBank/DDBJ whole genome shotgun (WGS) entry which is preliminary data.</text>
</comment>
<proteinExistence type="predicted"/>
<reference evidence="2 3" key="1">
    <citation type="submission" date="2023-02" db="EMBL/GenBank/DDBJ databases">
        <title>LHISI_Scaffold_Assembly.</title>
        <authorList>
            <person name="Stuart O.P."/>
            <person name="Cleave R."/>
            <person name="Magrath M.J.L."/>
            <person name="Mikheyev A.S."/>
        </authorList>
    </citation>
    <scope>NUCLEOTIDE SEQUENCE [LARGE SCALE GENOMIC DNA]</scope>
    <source>
        <strain evidence="2">Daus_M_001</strain>
        <tissue evidence="2">Leg muscle</tissue>
    </source>
</reference>
<evidence type="ECO:0000313" key="2">
    <source>
        <dbReference type="EMBL" id="KAJ8883932.1"/>
    </source>
</evidence>
<dbReference type="Proteomes" id="UP001159363">
    <property type="component" value="Chromosome 4"/>
</dbReference>
<dbReference type="EMBL" id="JARBHB010000005">
    <property type="protein sequence ID" value="KAJ8883932.1"/>
    <property type="molecule type" value="Genomic_DNA"/>
</dbReference>
<feature type="region of interest" description="Disordered" evidence="1">
    <location>
        <begin position="519"/>
        <end position="552"/>
    </location>
</feature>
<protein>
    <submittedName>
        <fullName evidence="2">Uncharacterized protein</fullName>
    </submittedName>
</protein>